<dbReference type="Proteomes" id="UP001162802">
    <property type="component" value="Unassembled WGS sequence"/>
</dbReference>
<evidence type="ECO:0000256" key="5">
    <source>
        <dbReference type="SAM" id="Phobius"/>
    </source>
</evidence>
<dbReference type="Gene3D" id="1.20.1250.20">
    <property type="entry name" value="MFS general substrate transporter like domains"/>
    <property type="match status" value="1"/>
</dbReference>
<sequence>MKQAGGQLAGTQRSVVLGFAIGGAAMMAANQVIAVLVLRFLTDNLAISAGIAATLFALVKIYDGFVDPLAGYASDRARTRWGRRVPFLFAAGLLMPLSIVGIFAAPAWESQPLLLVWIGIMLALHGTAFSLYTVPSTAMIVEVSDDYHARSSILAWKTYGSFAGQILGSSVPSWLLESWGAGRAGHAAMGWVLAGLIGALALGSIPLLLRARATNAEANHPGRFTDQLRIAWGNQPFRIMVFVHIVFMVGVATASVSNAYFTRYVLARSDAWLGLFYVFLTAGNILALPAWLRISRRFDKKNAYIAALAIYGFAVLSWVLAGPHETMIVLGLRTTVIGAAMSGVVLLAASMLTDAVRYDFICSGQRREGAFSGFMSFVDKISNAGGLMIMGATLSAMGYAASSTGAAQAQSTSAVFAIRICFAIIPALAPLLSIFLLRGYTLTEPDLVETVAETPLAAQDVGLDSEGTAAAAAG</sequence>
<feature type="transmembrane region" description="Helical" evidence="5">
    <location>
        <begin position="327"/>
        <end position="349"/>
    </location>
</feature>
<keyword evidence="8" id="KW-1185">Reference proteome</keyword>
<dbReference type="InterPro" id="IPR039672">
    <property type="entry name" value="MFS_2"/>
</dbReference>
<protein>
    <submittedName>
        <fullName evidence="7">MFS transporter</fullName>
    </submittedName>
</protein>
<feature type="domain" description="Major facilitator superfamily (MFS) profile" evidence="6">
    <location>
        <begin position="15"/>
        <end position="441"/>
    </location>
</feature>
<dbReference type="PANTHER" id="PTHR11328:SF24">
    <property type="entry name" value="MAJOR FACILITATOR SUPERFAMILY (MFS) PROFILE DOMAIN-CONTAINING PROTEIN"/>
    <property type="match status" value="1"/>
</dbReference>
<accession>A0ABT0AGR6</accession>
<feature type="transmembrane region" description="Helical" evidence="5">
    <location>
        <begin position="15"/>
        <end position="41"/>
    </location>
</feature>
<evidence type="ECO:0000256" key="2">
    <source>
        <dbReference type="ARBA" id="ARBA00022692"/>
    </source>
</evidence>
<feature type="transmembrane region" description="Helical" evidence="5">
    <location>
        <begin position="47"/>
        <end position="66"/>
    </location>
</feature>
<keyword evidence="4 5" id="KW-0472">Membrane</keyword>
<evidence type="ECO:0000256" key="4">
    <source>
        <dbReference type="ARBA" id="ARBA00023136"/>
    </source>
</evidence>
<proteinExistence type="inferred from homology"/>
<comment type="caution">
    <text evidence="7">The sequence shown here is derived from an EMBL/GenBank/DDBJ whole genome shotgun (WGS) entry which is preliminary data.</text>
</comment>
<feature type="transmembrane region" description="Helical" evidence="5">
    <location>
        <begin position="272"/>
        <end position="291"/>
    </location>
</feature>
<evidence type="ECO:0000259" key="6">
    <source>
        <dbReference type="PROSITE" id="PS50850"/>
    </source>
</evidence>
<dbReference type="EMBL" id="JALHAT010000039">
    <property type="protein sequence ID" value="MCJ1962378.1"/>
    <property type="molecule type" value="Genomic_DNA"/>
</dbReference>
<feature type="transmembrane region" description="Helical" evidence="5">
    <location>
        <begin position="114"/>
        <end position="134"/>
    </location>
</feature>
<feature type="transmembrane region" description="Helical" evidence="5">
    <location>
        <begin position="188"/>
        <end position="209"/>
    </location>
</feature>
<feature type="transmembrane region" description="Helical" evidence="5">
    <location>
        <begin position="384"/>
        <end position="402"/>
    </location>
</feature>
<dbReference type="Pfam" id="PF13347">
    <property type="entry name" value="MFS_2"/>
    <property type="match status" value="1"/>
</dbReference>
<evidence type="ECO:0000256" key="3">
    <source>
        <dbReference type="ARBA" id="ARBA00022989"/>
    </source>
</evidence>
<organism evidence="7 8">
    <name type="scientific">Novosphingobium mangrovi</name>
    <name type="common">ex Hu et al. 2023</name>
    <dbReference type="NCBI Taxonomy" id="2930094"/>
    <lineage>
        <taxon>Bacteria</taxon>
        <taxon>Pseudomonadati</taxon>
        <taxon>Pseudomonadota</taxon>
        <taxon>Alphaproteobacteria</taxon>
        <taxon>Sphingomonadales</taxon>
        <taxon>Sphingomonadaceae</taxon>
        <taxon>Novosphingobium</taxon>
    </lineage>
</organism>
<evidence type="ECO:0000256" key="1">
    <source>
        <dbReference type="ARBA" id="ARBA00009617"/>
    </source>
</evidence>
<dbReference type="InterPro" id="IPR020846">
    <property type="entry name" value="MFS_dom"/>
</dbReference>
<reference evidence="7" key="1">
    <citation type="submission" date="2022-03" db="EMBL/GenBank/DDBJ databases">
        <title>Identification of a novel bacterium isolated from mangrove sediments.</title>
        <authorList>
            <person name="Pan X."/>
        </authorList>
    </citation>
    <scope>NUCLEOTIDE SEQUENCE</scope>
    <source>
        <strain evidence="7">B2637</strain>
    </source>
</reference>
<evidence type="ECO:0000313" key="7">
    <source>
        <dbReference type="EMBL" id="MCJ1962378.1"/>
    </source>
</evidence>
<feature type="transmembrane region" description="Helical" evidence="5">
    <location>
        <begin position="303"/>
        <end position="321"/>
    </location>
</feature>
<dbReference type="PANTHER" id="PTHR11328">
    <property type="entry name" value="MAJOR FACILITATOR SUPERFAMILY DOMAIN-CONTAINING PROTEIN"/>
    <property type="match status" value="1"/>
</dbReference>
<dbReference type="SUPFAM" id="SSF103473">
    <property type="entry name" value="MFS general substrate transporter"/>
    <property type="match status" value="1"/>
</dbReference>
<feature type="transmembrane region" description="Helical" evidence="5">
    <location>
        <begin position="239"/>
        <end position="260"/>
    </location>
</feature>
<keyword evidence="3 5" id="KW-1133">Transmembrane helix</keyword>
<gene>
    <name evidence="7" type="ORF">MTR65_16920</name>
</gene>
<comment type="similarity">
    <text evidence="1">Belongs to the sodium:galactoside symporter (TC 2.A.2) family.</text>
</comment>
<feature type="transmembrane region" description="Helical" evidence="5">
    <location>
        <begin position="87"/>
        <end position="108"/>
    </location>
</feature>
<dbReference type="PROSITE" id="PS50850">
    <property type="entry name" value="MFS"/>
    <property type="match status" value="1"/>
</dbReference>
<feature type="transmembrane region" description="Helical" evidence="5">
    <location>
        <begin position="414"/>
        <end position="437"/>
    </location>
</feature>
<dbReference type="RefSeq" id="WP_243802286.1">
    <property type="nucleotide sequence ID" value="NZ_JALHAT010000039.1"/>
</dbReference>
<evidence type="ECO:0000313" key="8">
    <source>
        <dbReference type="Proteomes" id="UP001162802"/>
    </source>
</evidence>
<dbReference type="InterPro" id="IPR036259">
    <property type="entry name" value="MFS_trans_sf"/>
</dbReference>
<name>A0ABT0AGR6_9SPHN</name>
<keyword evidence="2 5" id="KW-0812">Transmembrane</keyword>